<reference evidence="2 4" key="1">
    <citation type="submission" date="2018-06" db="EMBL/GenBank/DDBJ databases">
        <authorList>
            <consortium name="Pathogen Informatics"/>
            <person name="Doyle S."/>
        </authorList>
    </citation>
    <scope>NUCLEOTIDE SEQUENCE [LARGE SCALE GENOMIC DNA]</scope>
    <source>
        <strain evidence="2 4">NCTC11159</strain>
    </source>
</reference>
<sequence>MKWPYLIAAASLIALSAYSQWPADAQSPPAAPPSSSPSGIISVKAPWLSAASTAGSAERVKDQDQNHDGVPDEVNAYIRQHYATSQVSQLAFTQLAQGWSSAIYEVSTPEQAKLAGEKIARGIACLMSEGVTQKTGKTVHAMYDELLKTRAEMLGTPQRTEAYLRFQTLAAGQYFADPGNQPCDFQPARLDN</sequence>
<evidence type="ECO:0000313" key="4">
    <source>
        <dbReference type="Proteomes" id="UP000255108"/>
    </source>
</evidence>
<name>A0A377STG8_9NEIS</name>
<protein>
    <recommendedName>
        <fullName evidence="6">Lipoprotein</fullName>
    </recommendedName>
</protein>
<accession>A0A377STG8</accession>
<gene>
    <name evidence="3" type="ORF">EV682_10827</name>
    <name evidence="2" type="ORF">NCTC11159_03873</name>
</gene>
<feature type="chain" id="PRO_5016614393" description="Lipoprotein" evidence="1">
    <location>
        <begin position="26"/>
        <end position="192"/>
    </location>
</feature>
<evidence type="ECO:0000313" key="2">
    <source>
        <dbReference type="EMBL" id="STR45312.1"/>
    </source>
</evidence>
<evidence type="ECO:0008006" key="6">
    <source>
        <dbReference type="Google" id="ProtNLM"/>
    </source>
</evidence>
<dbReference type="OrthoDB" id="9034405at2"/>
<dbReference type="Proteomes" id="UP000295794">
    <property type="component" value="Unassembled WGS sequence"/>
</dbReference>
<proteinExistence type="predicted"/>
<dbReference type="EMBL" id="SMBT01000008">
    <property type="protein sequence ID" value="TCU85004.1"/>
    <property type="molecule type" value="Genomic_DNA"/>
</dbReference>
<keyword evidence="1" id="KW-0732">Signal</keyword>
<keyword evidence="5" id="KW-1185">Reference proteome</keyword>
<feature type="signal peptide" evidence="1">
    <location>
        <begin position="1"/>
        <end position="25"/>
    </location>
</feature>
<dbReference type="Proteomes" id="UP000255108">
    <property type="component" value="Unassembled WGS sequence"/>
</dbReference>
<dbReference type="EMBL" id="UGHR01000004">
    <property type="protein sequence ID" value="STR45312.1"/>
    <property type="molecule type" value="Genomic_DNA"/>
</dbReference>
<organism evidence="2 4">
    <name type="scientific">Iodobacter fluviatilis</name>
    <dbReference type="NCBI Taxonomy" id="537"/>
    <lineage>
        <taxon>Bacteria</taxon>
        <taxon>Pseudomonadati</taxon>
        <taxon>Pseudomonadota</taxon>
        <taxon>Betaproteobacteria</taxon>
        <taxon>Neisseriales</taxon>
        <taxon>Chitinibacteraceae</taxon>
        <taxon>Iodobacter</taxon>
    </lineage>
</organism>
<evidence type="ECO:0000256" key="1">
    <source>
        <dbReference type="SAM" id="SignalP"/>
    </source>
</evidence>
<reference evidence="3 5" key="2">
    <citation type="submission" date="2019-03" db="EMBL/GenBank/DDBJ databases">
        <title>Genomic Encyclopedia of Type Strains, Phase IV (KMG-IV): sequencing the most valuable type-strain genomes for metagenomic binning, comparative biology and taxonomic classification.</title>
        <authorList>
            <person name="Goeker M."/>
        </authorList>
    </citation>
    <scope>NUCLEOTIDE SEQUENCE [LARGE SCALE GENOMIC DNA]</scope>
    <source>
        <strain evidence="3 5">DSM 3764</strain>
    </source>
</reference>
<evidence type="ECO:0000313" key="5">
    <source>
        <dbReference type="Proteomes" id="UP000295794"/>
    </source>
</evidence>
<dbReference type="AlphaFoldDB" id="A0A377STG8"/>
<dbReference type="RefSeq" id="WP_115229185.1">
    <property type="nucleotide sequence ID" value="NZ_CAWOLO010000008.1"/>
</dbReference>
<evidence type="ECO:0000313" key="3">
    <source>
        <dbReference type="EMBL" id="TCU85004.1"/>
    </source>
</evidence>